<dbReference type="EMBL" id="BABT02000129">
    <property type="protein sequence ID" value="GAA97616.1"/>
    <property type="molecule type" value="Genomic_DNA"/>
</dbReference>
<reference evidence="1 2" key="1">
    <citation type="journal article" date="2011" name="J. Gen. Appl. Microbiol.">
        <title>Draft genome sequencing of the enigmatic basidiomycete Mixia osmundae.</title>
        <authorList>
            <person name="Nishida H."/>
            <person name="Nagatsuka Y."/>
            <person name="Sugiyama J."/>
        </authorList>
    </citation>
    <scope>NUCLEOTIDE SEQUENCE [LARGE SCALE GENOMIC DNA]</scope>
    <source>
        <strain evidence="2">CBS 9802 / IAM 14324 / JCM 22182 / KY 12970</strain>
    </source>
</reference>
<protein>
    <submittedName>
        <fullName evidence="1">Uncharacterized protein</fullName>
    </submittedName>
</protein>
<name>G7E456_MIXOS</name>
<dbReference type="RefSeq" id="XP_014568272.1">
    <property type="nucleotide sequence ID" value="XM_014712786.1"/>
</dbReference>
<keyword evidence="2" id="KW-1185">Reference proteome</keyword>
<evidence type="ECO:0000313" key="1">
    <source>
        <dbReference type="EMBL" id="GAA97616.1"/>
    </source>
</evidence>
<reference evidence="1 2" key="2">
    <citation type="journal article" date="2012" name="Open Biol.">
        <title>Characteristics of nucleosomes and linker DNA regions on the genome of the basidiomycete Mixia osmundae revealed by mono- and dinucleosome mapping.</title>
        <authorList>
            <person name="Nishida H."/>
            <person name="Kondo S."/>
            <person name="Matsumoto T."/>
            <person name="Suzuki Y."/>
            <person name="Yoshikawa H."/>
            <person name="Taylor T.D."/>
            <person name="Sugiyama J."/>
        </authorList>
    </citation>
    <scope>NUCLEOTIDE SEQUENCE [LARGE SCALE GENOMIC DNA]</scope>
    <source>
        <strain evidence="2">CBS 9802 / IAM 14324 / JCM 22182 / KY 12970</strain>
    </source>
</reference>
<dbReference type="HOGENOM" id="CLU_1627496_0_0_1"/>
<dbReference type="InParanoid" id="G7E456"/>
<accession>G7E456</accession>
<gene>
    <name evidence="1" type="primary">Mo04294</name>
    <name evidence="1" type="ORF">E5Q_04294</name>
</gene>
<proteinExistence type="predicted"/>
<organism evidence="1 2">
    <name type="scientific">Mixia osmundae (strain CBS 9802 / IAM 14324 / JCM 22182 / KY 12970)</name>
    <dbReference type="NCBI Taxonomy" id="764103"/>
    <lineage>
        <taxon>Eukaryota</taxon>
        <taxon>Fungi</taxon>
        <taxon>Dikarya</taxon>
        <taxon>Basidiomycota</taxon>
        <taxon>Pucciniomycotina</taxon>
        <taxon>Mixiomycetes</taxon>
        <taxon>Mixiales</taxon>
        <taxon>Mixiaceae</taxon>
        <taxon>Mixia</taxon>
    </lineage>
</organism>
<dbReference type="AlphaFoldDB" id="G7E456"/>
<dbReference type="Proteomes" id="UP000009131">
    <property type="component" value="Unassembled WGS sequence"/>
</dbReference>
<sequence length="163" mass="17404">MASLATLATSSPVDGPATVAERAVVRKTQNQFQLQVSSFDFSDDLELGFTLHYDWFDGVYDKLLSCIDTSTNAKCGGSSVGNICAAFNCHTDWTITPVNNAPLTIRFHHLVSGKVTGWTLLSGTVGKDHAKIDFKDLNDNTNGETVPEVKAGCDGQTGSTACI</sequence>
<comment type="caution">
    <text evidence="1">The sequence shown here is derived from an EMBL/GenBank/DDBJ whole genome shotgun (WGS) entry which is preliminary data.</text>
</comment>
<evidence type="ECO:0000313" key="2">
    <source>
        <dbReference type="Proteomes" id="UP000009131"/>
    </source>
</evidence>